<proteinExistence type="predicted"/>
<dbReference type="Proteomes" id="UP000612899">
    <property type="component" value="Unassembled WGS sequence"/>
</dbReference>
<keyword evidence="3" id="KW-1185">Reference proteome</keyword>
<feature type="transmembrane region" description="Helical" evidence="1">
    <location>
        <begin position="190"/>
        <end position="210"/>
    </location>
</feature>
<dbReference type="EMBL" id="BONY01000057">
    <property type="protein sequence ID" value="GIH08917.1"/>
    <property type="molecule type" value="Genomic_DNA"/>
</dbReference>
<gene>
    <name evidence="2" type="ORF">Rhe02_69840</name>
</gene>
<evidence type="ECO:0000313" key="2">
    <source>
        <dbReference type="EMBL" id="GIH08917.1"/>
    </source>
</evidence>
<reference evidence="2" key="1">
    <citation type="submission" date="2021-01" db="EMBL/GenBank/DDBJ databases">
        <title>Whole genome shotgun sequence of Rhizocola hellebori NBRC 109834.</title>
        <authorList>
            <person name="Komaki H."/>
            <person name="Tamura T."/>
        </authorList>
    </citation>
    <scope>NUCLEOTIDE SEQUENCE</scope>
    <source>
        <strain evidence="2">NBRC 109834</strain>
    </source>
</reference>
<feature type="transmembrane region" description="Helical" evidence="1">
    <location>
        <begin position="12"/>
        <end position="33"/>
    </location>
</feature>
<evidence type="ECO:0000256" key="1">
    <source>
        <dbReference type="SAM" id="Phobius"/>
    </source>
</evidence>
<evidence type="ECO:0000313" key="3">
    <source>
        <dbReference type="Proteomes" id="UP000612899"/>
    </source>
</evidence>
<name>A0A8J3QFX9_9ACTN</name>
<comment type="caution">
    <text evidence="2">The sequence shown here is derived from an EMBL/GenBank/DDBJ whole genome shotgun (WGS) entry which is preliminary data.</text>
</comment>
<dbReference type="RefSeq" id="WP_203912657.1">
    <property type="nucleotide sequence ID" value="NZ_BONY01000057.1"/>
</dbReference>
<organism evidence="2 3">
    <name type="scientific">Rhizocola hellebori</name>
    <dbReference type="NCBI Taxonomy" id="1392758"/>
    <lineage>
        <taxon>Bacteria</taxon>
        <taxon>Bacillati</taxon>
        <taxon>Actinomycetota</taxon>
        <taxon>Actinomycetes</taxon>
        <taxon>Micromonosporales</taxon>
        <taxon>Micromonosporaceae</taxon>
        <taxon>Rhizocola</taxon>
    </lineage>
</organism>
<protein>
    <submittedName>
        <fullName evidence="2">Transporter</fullName>
    </submittedName>
</protein>
<sequence>MLWVTWRQHRTPVLLTAGLLLVLGTILLVHGLLTADFIRDRASAGCPGTGPDCLAFEQEVRLRYQQIYQLIGWLPVAPALIGAFWGAPLLAKEFEHGTHKFAWTQSVPRRRWLTVKFGLLGLTTVLSGLALGGMTTAWLSTFRGTGLGDAFGDKGLFAVAGVVPGAWWLFSFALGVAAGATIRRTLPAMAVTLAVFAVSLFGVFAARPFYAAPQRAVQVSAEVSPLPADAILMKDVWLTTSGQEVSRATMVNAIADACRAVSASVKYYQCAFEEGYTQVVYFHPSTKFWQFQWTETGILVLISLVLGVLAFVSALRRRI</sequence>
<feature type="transmembrane region" description="Helical" evidence="1">
    <location>
        <begin position="155"/>
        <end position="178"/>
    </location>
</feature>
<feature type="transmembrane region" description="Helical" evidence="1">
    <location>
        <begin position="296"/>
        <end position="315"/>
    </location>
</feature>
<accession>A0A8J3QFX9</accession>
<keyword evidence="1" id="KW-1133">Transmembrane helix</keyword>
<feature type="transmembrane region" description="Helical" evidence="1">
    <location>
        <begin position="70"/>
        <end position="91"/>
    </location>
</feature>
<keyword evidence="1" id="KW-0472">Membrane</keyword>
<dbReference type="AlphaFoldDB" id="A0A8J3QFX9"/>
<feature type="transmembrane region" description="Helical" evidence="1">
    <location>
        <begin position="112"/>
        <end position="135"/>
    </location>
</feature>
<keyword evidence="1" id="KW-0812">Transmembrane</keyword>